<gene>
    <name evidence="2" type="ORF">TAGGR_3174</name>
</gene>
<reference evidence="3" key="1">
    <citation type="submission" date="2016-01" db="EMBL/GenBank/DDBJ databases">
        <title>Draft genome sequence of Thermodesulfovibrio aggregans strain TGE-P1.</title>
        <authorList>
            <person name="Sekiguchi Y."/>
            <person name="Ohashi A."/>
            <person name="Matsuura N."/>
            <person name="Tourlousse M.D."/>
        </authorList>
    </citation>
    <scope>NUCLEOTIDE SEQUENCE [LARGE SCALE GENOMIC DNA]</scope>
    <source>
        <strain evidence="3">TGE-P1</strain>
    </source>
</reference>
<dbReference type="Proteomes" id="UP000054976">
    <property type="component" value="Unassembled WGS sequence"/>
</dbReference>
<dbReference type="STRING" id="86166.TAGGR_3174"/>
<keyword evidence="3" id="KW-1185">Reference proteome</keyword>
<organism evidence="2 3">
    <name type="scientific">Thermodesulfovibrio aggregans</name>
    <dbReference type="NCBI Taxonomy" id="86166"/>
    <lineage>
        <taxon>Bacteria</taxon>
        <taxon>Pseudomonadati</taxon>
        <taxon>Nitrospirota</taxon>
        <taxon>Thermodesulfovibrionia</taxon>
        <taxon>Thermodesulfovibrionales</taxon>
        <taxon>Thermodesulfovibrionaceae</taxon>
        <taxon>Thermodesulfovibrio</taxon>
    </lineage>
</organism>
<dbReference type="Pfam" id="PF01243">
    <property type="entry name" value="PNPOx_N"/>
    <property type="match status" value="1"/>
</dbReference>
<dbReference type="EMBL" id="BCNO01000003">
    <property type="protein sequence ID" value="GAQ95699.1"/>
    <property type="molecule type" value="Genomic_DNA"/>
</dbReference>
<comment type="caution">
    <text evidence="2">The sequence shown here is derived from an EMBL/GenBank/DDBJ whole genome shotgun (WGS) entry which is preliminary data.</text>
</comment>
<dbReference type="RefSeq" id="WP_059177126.1">
    <property type="nucleotide sequence ID" value="NZ_BCNO01000003.1"/>
</dbReference>
<dbReference type="SUPFAM" id="SSF50475">
    <property type="entry name" value="FMN-binding split barrel"/>
    <property type="match status" value="1"/>
</dbReference>
<evidence type="ECO:0000313" key="2">
    <source>
        <dbReference type="EMBL" id="GAQ95699.1"/>
    </source>
</evidence>
<dbReference type="Gene3D" id="2.30.110.10">
    <property type="entry name" value="Electron Transport, Fmn-binding Protein, Chain A"/>
    <property type="match status" value="1"/>
</dbReference>
<dbReference type="PANTHER" id="PTHR34818:SF1">
    <property type="entry name" value="PROTEIN BLI-3"/>
    <property type="match status" value="1"/>
</dbReference>
<dbReference type="OrthoDB" id="9792542at2"/>
<name>A0A0U9HRP0_9BACT</name>
<proteinExistence type="predicted"/>
<accession>A0A0U9HRP0</accession>
<feature type="domain" description="Pyridoxamine 5'-phosphate oxidase N-terminal" evidence="1">
    <location>
        <begin position="7"/>
        <end position="92"/>
    </location>
</feature>
<protein>
    <recommendedName>
        <fullName evidence="1">Pyridoxamine 5'-phosphate oxidase N-terminal domain-containing protein</fullName>
    </recommendedName>
</protein>
<dbReference type="InterPro" id="IPR052917">
    <property type="entry name" value="Stress-Dev_Protein"/>
</dbReference>
<dbReference type="InterPro" id="IPR011576">
    <property type="entry name" value="Pyridox_Oxase_N"/>
</dbReference>
<sequence>MEIKKCIDFANKIKICFVATCDGEQPRVRPLLMWFADETGFYFQTQTVKNFYKQLLKSPKIELCFWDPDEGKTLRVTGEVEFLEDFELKKRCLKERPFLYEIGIRDEKDPILALFRVSQGEAFFWTRADSMKEDQIQKIKFELTKQT</sequence>
<evidence type="ECO:0000313" key="3">
    <source>
        <dbReference type="Proteomes" id="UP000054976"/>
    </source>
</evidence>
<dbReference type="PANTHER" id="PTHR34818">
    <property type="entry name" value="PROTEIN BLI-3"/>
    <property type="match status" value="1"/>
</dbReference>
<dbReference type="InterPro" id="IPR012349">
    <property type="entry name" value="Split_barrel_FMN-bd"/>
</dbReference>
<dbReference type="AlphaFoldDB" id="A0A0U9HRP0"/>
<evidence type="ECO:0000259" key="1">
    <source>
        <dbReference type="Pfam" id="PF01243"/>
    </source>
</evidence>